<evidence type="ECO:0000259" key="10">
    <source>
        <dbReference type="Pfam" id="PF20695"/>
    </source>
</evidence>
<dbReference type="RefSeq" id="WP_092483666.1">
    <property type="nucleotide sequence ID" value="NZ_FOYM01000015.1"/>
</dbReference>
<protein>
    <recommendedName>
        <fullName evidence="6">Phenolic acid decarboxylase</fullName>
        <ecNumber evidence="5">4.1.1.61</ecNumber>
    </recommendedName>
    <alternativeName>
        <fullName evidence="7">4-hydroxybenzoate decarboxylase</fullName>
    </alternativeName>
    <alternativeName>
        <fullName evidence="8">Phenolic acid decarboxylase subunit C</fullName>
    </alternativeName>
</protein>
<evidence type="ECO:0000259" key="9">
    <source>
        <dbReference type="Pfam" id="PF01977"/>
    </source>
</evidence>
<keyword evidence="3" id="KW-0058">Aromatic hydrocarbons catabolism</keyword>
<evidence type="ECO:0000259" key="11">
    <source>
        <dbReference type="Pfam" id="PF20696"/>
    </source>
</evidence>
<dbReference type="NCBIfam" id="TIGR00148">
    <property type="entry name" value="UbiD family decarboxylase"/>
    <property type="match status" value="1"/>
</dbReference>
<dbReference type="STRING" id="39060.SAMN05660706_11538"/>
<feature type="domain" description="3-octaprenyl-4-hydroxybenzoate carboxy-lyase-like Rift-related" evidence="9">
    <location>
        <begin position="94"/>
        <end position="292"/>
    </location>
</feature>
<evidence type="ECO:0000256" key="5">
    <source>
        <dbReference type="ARBA" id="ARBA00066414"/>
    </source>
</evidence>
<evidence type="ECO:0000256" key="4">
    <source>
        <dbReference type="ARBA" id="ARBA00052687"/>
    </source>
</evidence>
<feature type="domain" description="3-octaprenyl-4-hydroxybenzoate carboxy-lyase-like N-terminal" evidence="10">
    <location>
        <begin position="9"/>
        <end position="85"/>
    </location>
</feature>
<dbReference type="Pfam" id="PF20695">
    <property type="entry name" value="UbiD_N"/>
    <property type="match status" value="1"/>
</dbReference>
<evidence type="ECO:0000313" key="13">
    <source>
        <dbReference type="Proteomes" id="UP000199584"/>
    </source>
</evidence>
<evidence type="ECO:0000256" key="3">
    <source>
        <dbReference type="ARBA" id="ARBA00022797"/>
    </source>
</evidence>
<dbReference type="InterPro" id="IPR002830">
    <property type="entry name" value="UbiD"/>
</dbReference>
<dbReference type="SUPFAM" id="SSF143968">
    <property type="entry name" value="UbiD C-terminal domain-like"/>
    <property type="match status" value="1"/>
</dbReference>
<dbReference type="InterPro" id="IPR049381">
    <property type="entry name" value="UbiD-like_C"/>
</dbReference>
<feature type="domain" description="3-octaprenyl-4-hydroxybenzoate carboxy-lyase-like C-terminal" evidence="11">
    <location>
        <begin position="299"/>
        <end position="419"/>
    </location>
</feature>
<dbReference type="EMBL" id="FOYM01000015">
    <property type="protein sequence ID" value="SFR07794.1"/>
    <property type="molecule type" value="Genomic_DNA"/>
</dbReference>
<dbReference type="Proteomes" id="UP000199584">
    <property type="component" value="Unassembled WGS sequence"/>
</dbReference>
<keyword evidence="13" id="KW-1185">Reference proteome</keyword>
<dbReference type="GO" id="GO:0006744">
    <property type="term" value="P:ubiquinone biosynthetic process"/>
    <property type="evidence" value="ECO:0007669"/>
    <property type="project" value="TreeGrafter"/>
</dbReference>
<evidence type="ECO:0000256" key="1">
    <source>
        <dbReference type="ARBA" id="ARBA00010021"/>
    </source>
</evidence>
<evidence type="ECO:0000256" key="8">
    <source>
        <dbReference type="ARBA" id="ARBA00079372"/>
    </source>
</evidence>
<proteinExistence type="inferred from homology"/>
<accession>A0A1I6DQT0</accession>
<sequence length="448" mass="49121">MAYSLRDWLAFLDREGKLKRIKKEVDPVFEIAALGKQADGIYSLLFERVKGYEMPVVTGLVGERGLFAVAMSTTVEGMLDKFAAAVENPVPCRLVSSNSAPVKECIVNKDIDLFKMFPIPTHHAKDAGPYITAAILIAKDPDTGVRNISIHRLQISGPNKLGILILPRHLWHFFSKAEQKGRPLEIALAIGVHPLVLLASQATTRIGVDELEIASALLPQPLELVKCETVDLEVPAGAEIVIEGRLLPGVREVEGPFGEYPKYYGPASPRPVVEVMAVTHRRQPIYHTIIPATREHVLVGGIAREAVLLQIVRQAVPTVKNVHLTLGGSCRYHAVISIEKKHEGEAKNAIFAALASCSEVKHVVVVDHDVNIFDPEDVEWAIATRCQAGRDVFIVTGAMGNKLDPSSNDGISDKMGIDATIPLELPAERFEKISIPEYNDIKLDDYLD</sequence>
<dbReference type="PANTHER" id="PTHR30108:SF17">
    <property type="entry name" value="FERULIC ACID DECARBOXYLASE 1"/>
    <property type="match status" value="1"/>
</dbReference>
<dbReference type="GO" id="GO:0008694">
    <property type="term" value="F:4-hydroxy-3-polyprenylbenzoate decarboxylase activity"/>
    <property type="evidence" value="ECO:0007669"/>
    <property type="project" value="TreeGrafter"/>
</dbReference>
<dbReference type="OrthoDB" id="9809841at2"/>
<dbReference type="InterPro" id="IPR049383">
    <property type="entry name" value="UbiD-like_N"/>
</dbReference>
<dbReference type="InterPro" id="IPR048304">
    <property type="entry name" value="UbiD_Rift_dom"/>
</dbReference>
<dbReference type="EC" id="4.1.1.61" evidence="5"/>
<evidence type="ECO:0000256" key="2">
    <source>
        <dbReference type="ARBA" id="ARBA00022575"/>
    </source>
</evidence>
<dbReference type="AlphaFoldDB" id="A0A1I6DQT0"/>
<dbReference type="PANTHER" id="PTHR30108">
    <property type="entry name" value="3-OCTAPRENYL-4-HYDROXYBENZOATE CARBOXY-LYASE-RELATED"/>
    <property type="match status" value="1"/>
</dbReference>
<dbReference type="Pfam" id="PF20696">
    <property type="entry name" value="UbiD_C"/>
    <property type="match status" value="1"/>
</dbReference>
<dbReference type="GO" id="GO:0009636">
    <property type="term" value="P:response to toxic substance"/>
    <property type="evidence" value="ECO:0007669"/>
    <property type="project" value="UniProtKB-KW"/>
</dbReference>
<dbReference type="FunFam" id="3.40.1670.10:FF:000003">
    <property type="entry name" value="Phenolic acid decarboxylase"/>
    <property type="match status" value="1"/>
</dbReference>
<dbReference type="SMR" id="A0A1I6DQT0"/>
<evidence type="ECO:0000313" key="12">
    <source>
        <dbReference type="EMBL" id="SFR07794.1"/>
    </source>
</evidence>
<dbReference type="GO" id="GO:0018799">
    <property type="term" value="F:4-hydroxybenzoate decarboxylase activity"/>
    <property type="evidence" value="ECO:0007669"/>
    <property type="project" value="UniProtKB-EC"/>
</dbReference>
<evidence type="ECO:0000256" key="7">
    <source>
        <dbReference type="ARBA" id="ARBA00078055"/>
    </source>
</evidence>
<dbReference type="Gene3D" id="3.40.1670.10">
    <property type="entry name" value="UbiD C-terminal domain-like"/>
    <property type="match status" value="1"/>
</dbReference>
<dbReference type="Pfam" id="PF01977">
    <property type="entry name" value="UbiD"/>
    <property type="match status" value="1"/>
</dbReference>
<dbReference type="SUPFAM" id="SSF50475">
    <property type="entry name" value="FMN-binding split barrel"/>
    <property type="match status" value="1"/>
</dbReference>
<comment type="similarity">
    <text evidence="1">Belongs to the UbiD family.</text>
</comment>
<comment type="catalytic activity">
    <reaction evidence="4">
        <text>4-hydroxybenzoate + H(+) = phenol + CO2</text>
        <dbReference type="Rhea" id="RHEA:10876"/>
        <dbReference type="ChEBI" id="CHEBI:15378"/>
        <dbReference type="ChEBI" id="CHEBI:15882"/>
        <dbReference type="ChEBI" id="CHEBI:16526"/>
        <dbReference type="ChEBI" id="CHEBI:17879"/>
        <dbReference type="EC" id="4.1.1.61"/>
    </reaction>
</comment>
<evidence type="ECO:0000256" key="6">
    <source>
        <dbReference type="ARBA" id="ARBA00072018"/>
    </source>
</evidence>
<dbReference type="GO" id="GO:0005829">
    <property type="term" value="C:cytosol"/>
    <property type="evidence" value="ECO:0007669"/>
    <property type="project" value="TreeGrafter"/>
</dbReference>
<name>A0A1I6DQT0_9FIRM</name>
<reference evidence="13" key="1">
    <citation type="submission" date="2016-10" db="EMBL/GenBank/DDBJ databases">
        <authorList>
            <person name="Varghese N."/>
            <person name="Submissions S."/>
        </authorList>
    </citation>
    <scope>NUCLEOTIDE SEQUENCE [LARGE SCALE GENOMIC DNA]</scope>
    <source>
        <strain evidence="13">DSM 3669</strain>
    </source>
</reference>
<gene>
    <name evidence="12" type="ORF">SAMN05660706_11538</name>
</gene>
<keyword evidence="2" id="KW-0216">Detoxification</keyword>
<organism evidence="12 13">
    <name type="scientific">Desulfoscipio geothermicus DSM 3669</name>
    <dbReference type="NCBI Taxonomy" id="1121426"/>
    <lineage>
        <taxon>Bacteria</taxon>
        <taxon>Bacillati</taxon>
        <taxon>Bacillota</taxon>
        <taxon>Clostridia</taxon>
        <taxon>Eubacteriales</taxon>
        <taxon>Desulfallaceae</taxon>
        <taxon>Desulfoscipio</taxon>
    </lineage>
</organism>